<keyword evidence="3 9" id="KW-1003">Cell membrane</keyword>
<evidence type="ECO:0000256" key="9">
    <source>
        <dbReference type="HAMAP-Rule" id="MF_02095"/>
    </source>
</evidence>
<comment type="caution">
    <text evidence="11">The sequence shown here is derived from an EMBL/GenBank/DDBJ whole genome shotgun (WGS) entry which is preliminary data.</text>
</comment>
<feature type="binding site" evidence="10">
    <location>
        <position position="215"/>
    </location>
    <ligand>
        <name>Mg(2+)</name>
        <dbReference type="ChEBI" id="CHEBI:18420"/>
        <label>1</label>
        <note>catalytic</note>
    </ligand>
</feature>
<dbReference type="HAMAP" id="MF_02095">
    <property type="entry name" value="CysQ"/>
    <property type="match status" value="1"/>
</dbReference>
<evidence type="ECO:0000256" key="8">
    <source>
        <dbReference type="ARBA" id="ARBA00023136"/>
    </source>
</evidence>
<keyword evidence="5 9" id="KW-0479">Metal-binding</keyword>
<dbReference type="GO" id="GO:0000287">
    <property type="term" value="F:magnesium ion binding"/>
    <property type="evidence" value="ECO:0007669"/>
    <property type="project" value="UniProtKB-UniRule"/>
</dbReference>
<dbReference type="InterPro" id="IPR050725">
    <property type="entry name" value="CysQ/Inositol_MonoPase"/>
</dbReference>
<dbReference type="EMBL" id="SACN01000004">
    <property type="protein sequence ID" value="RVT89880.1"/>
    <property type="molecule type" value="Genomic_DNA"/>
</dbReference>
<dbReference type="EC" id="3.1.3.7" evidence="9"/>
<dbReference type="AlphaFoldDB" id="A0A437LWX8"/>
<name>A0A437LWX8_9SPHN</name>
<evidence type="ECO:0000256" key="1">
    <source>
        <dbReference type="ARBA" id="ARBA00001625"/>
    </source>
</evidence>
<feature type="binding site" evidence="10">
    <location>
        <position position="87"/>
    </location>
    <ligand>
        <name>Mg(2+)</name>
        <dbReference type="ChEBI" id="CHEBI:18420"/>
        <label>1</label>
        <note>catalytic</note>
    </ligand>
</feature>
<dbReference type="GO" id="GO:0008441">
    <property type="term" value="F:3'(2'),5'-bisphosphate nucleotidase activity"/>
    <property type="evidence" value="ECO:0007669"/>
    <property type="project" value="UniProtKB-UniRule"/>
</dbReference>
<dbReference type="GO" id="GO:0000103">
    <property type="term" value="P:sulfate assimilation"/>
    <property type="evidence" value="ECO:0007669"/>
    <property type="project" value="TreeGrafter"/>
</dbReference>
<comment type="function">
    <text evidence="9">Converts adenosine-3',5'-bisphosphate (PAP) to AMP.</text>
</comment>
<dbReference type="SUPFAM" id="SSF56655">
    <property type="entry name" value="Carbohydrate phosphatase"/>
    <property type="match status" value="1"/>
</dbReference>
<dbReference type="CDD" id="cd01638">
    <property type="entry name" value="CysQ"/>
    <property type="match status" value="1"/>
</dbReference>
<evidence type="ECO:0000256" key="10">
    <source>
        <dbReference type="PIRSR" id="PIRSR600760-2"/>
    </source>
</evidence>
<feature type="binding site" evidence="10">
    <location>
        <position position="88"/>
    </location>
    <ligand>
        <name>Mg(2+)</name>
        <dbReference type="ChEBI" id="CHEBI:18420"/>
        <label>1</label>
        <note>catalytic</note>
    </ligand>
</feature>
<keyword evidence="7 9" id="KW-0460">Magnesium</keyword>
<feature type="binding site" evidence="9">
    <location>
        <position position="88"/>
    </location>
    <ligand>
        <name>Mg(2+)</name>
        <dbReference type="ChEBI" id="CHEBI:18420"/>
        <label>2</label>
    </ligand>
</feature>
<dbReference type="InterPro" id="IPR006240">
    <property type="entry name" value="CysQ"/>
</dbReference>
<feature type="binding site" evidence="10">
    <location>
        <position position="66"/>
    </location>
    <ligand>
        <name>Mg(2+)</name>
        <dbReference type="ChEBI" id="CHEBI:18420"/>
        <label>1</label>
        <note>catalytic</note>
    </ligand>
</feature>
<feature type="binding site" evidence="9">
    <location>
        <position position="87"/>
    </location>
    <ligand>
        <name>Mg(2+)</name>
        <dbReference type="ChEBI" id="CHEBI:18420"/>
        <label>1</label>
    </ligand>
</feature>
<evidence type="ECO:0000256" key="6">
    <source>
        <dbReference type="ARBA" id="ARBA00022801"/>
    </source>
</evidence>
<dbReference type="Pfam" id="PF00459">
    <property type="entry name" value="Inositol_P"/>
    <property type="match status" value="1"/>
</dbReference>
<keyword evidence="8 9" id="KW-0472">Membrane</keyword>
<feature type="binding site" evidence="9">
    <location>
        <position position="66"/>
    </location>
    <ligand>
        <name>substrate</name>
    </ligand>
</feature>
<feature type="binding site" evidence="9">
    <location>
        <begin position="87"/>
        <end position="90"/>
    </location>
    <ligand>
        <name>substrate</name>
    </ligand>
</feature>
<dbReference type="NCBIfam" id="TIGR01331">
    <property type="entry name" value="bisphos_cysQ"/>
    <property type="match status" value="1"/>
</dbReference>
<dbReference type="InterPro" id="IPR020583">
    <property type="entry name" value="Inositol_monoP_metal-BS"/>
</dbReference>
<dbReference type="OrthoDB" id="9785695at2"/>
<evidence type="ECO:0000313" key="12">
    <source>
        <dbReference type="Proteomes" id="UP000282971"/>
    </source>
</evidence>
<evidence type="ECO:0000256" key="2">
    <source>
        <dbReference type="ARBA" id="ARBA00005289"/>
    </source>
</evidence>
<comment type="subcellular location">
    <subcellularLocation>
        <location evidence="9">Cell inner membrane</location>
        <topology evidence="9">Peripheral membrane protein</topology>
        <orientation evidence="9">Cytoplasmic side</orientation>
    </subcellularLocation>
</comment>
<dbReference type="Gene3D" id="3.40.190.80">
    <property type="match status" value="1"/>
</dbReference>
<keyword evidence="12" id="KW-1185">Reference proteome</keyword>
<accession>A0A437LWX8</accession>
<feature type="binding site" evidence="9">
    <location>
        <position position="66"/>
    </location>
    <ligand>
        <name>Mg(2+)</name>
        <dbReference type="ChEBI" id="CHEBI:18420"/>
        <label>1</label>
    </ligand>
</feature>
<comment type="catalytic activity">
    <reaction evidence="1 9">
        <text>adenosine 3',5'-bisphosphate + H2O = AMP + phosphate</text>
        <dbReference type="Rhea" id="RHEA:10040"/>
        <dbReference type="ChEBI" id="CHEBI:15377"/>
        <dbReference type="ChEBI" id="CHEBI:43474"/>
        <dbReference type="ChEBI" id="CHEBI:58343"/>
        <dbReference type="ChEBI" id="CHEBI:456215"/>
        <dbReference type="EC" id="3.1.3.7"/>
    </reaction>
</comment>
<dbReference type="InterPro" id="IPR020550">
    <property type="entry name" value="Inositol_monophosphatase_CS"/>
</dbReference>
<proteinExistence type="inferred from homology"/>
<comment type="similarity">
    <text evidence="2 9">Belongs to the inositol monophosphatase superfamily. CysQ family.</text>
</comment>
<dbReference type="Gene3D" id="3.30.540.10">
    <property type="entry name" value="Fructose-1,6-Bisphosphatase, subunit A, domain 1"/>
    <property type="match status" value="1"/>
</dbReference>
<evidence type="ECO:0000256" key="7">
    <source>
        <dbReference type="ARBA" id="ARBA00022842"/>
    </source>
</evidence>
<dbReference type="GO" id="GO:0046854">
    <property type="term" value="P:phosphatidylinositol phosphate biosynthetic process"/>
    <property type="evidence" value="ECO:0007669"/>
    <property type="project" value="InterPro"/>
</dbReference>
<feature type="binding site" evidence="10">
    <location>
        <position position="85"/>
    </location>
    <ligand>
        <name>Mg(2+)</name>
        <dbReference type="ChEBI" id="CHEBI:18420"/>
        <label>1</label>
        <note>catalytic</note>
    </ligand>
</feature>
<reference evidence="11 12" key="1">
    <citation type="submission" date="2019-01" db="EMBL/GenBank/DDBJ databases">
        <authorList>
            <person name="Chen W.-M."/>
        </authorList>
    </citation>
    <scope>NUCLEOTIDE SEQUENCE [LARGE SCALE GENOMIC DNA]</scope>
    <source>
        <strain evidence="11 12">CCP-7</strain>
    </source>
</reference>
<feature type="binding site" evidence="9">
    <location>
        <position position="215"/>
    </location>
    <ligand>
        <name>substrate</name>
    </ligand>
</feature>
<evidence type="ECO:0000256" key="4">
    <source>
        <dbReference type="ARBA" id="ARBA00022519"/>
    </source>
</evidence>
<dbReference type="PANTHER" id="PTHR43028:SF5">
    <property type="entry name" value="3'(2'),5'-BISPHOSPHATE NUCLEOTIDASE 1"/>
    <property type="match status" value="1"/>
</dbReference>
<evidence type="ECO:0000256" key="3">
    <source>
        <dbReference type="ARBA" id="ARBA00022475"/>
    </source>
</evidence>
<sequence length="265" mass="27409">MSALLDQIVRIAVDAGKEIMAVYEAGACTTETKGDGSPVTEADARAEAVILAALAQVAPDVPVVAEEEAAAGRIPECGGSFFLVDPLDGTKEFINRNGEFTVNIALISGDAPVAGVVYAPALGTIWAGAAGAGARMAPVADGVIGAWSDITVRPANDGPIDVVASKSHMTDETKEFLERYKVGQLISVGSSLKFCQVAQGLADLYPRLGRTMEWDTAAGDAVLRAAGGMVKSIDGTPMRYGKRQQADDVDFANGWFVASGAAGLF</sequence>
<evidence type="ECO:0000256" key="5">
    <source>
        <dbReference type="ARBA" id="ARBA00022723"/>
    </source>
</evidence>
<feature type="binding site" evidence="9">
    <location>
        <position position="85"/>
    </location>
    <ligand>
        <name>Mg(2+)</name>
        <dbReference type="ChEBI" id="CHEBI:18420"/>
        <label>2</label>
    </ligand>
</feature>
<protein>
    <recommendedName>
        <fullName evidence="9">3'(2'),5'-bisphosphate nucleotidase CysQ</fullName>
        <ecNumber evidence="9">3.1.3.7</ecNumber>
    </recommendedName>
    <alternativeName>
        <fullName evidence="9">3'(2'),5-bisphosphonucleoside 3'(2')-phosphohydrolase</fullName>
    </alternativeName>
    <alternativeName>
        <fullName evidence="9">3'-phosphoadenosine 5'-phosphate phosphatase</fullName>
        <shortName evidence="9">PAP phosphatase</shortName>
    </alternativeName>
</protein>
<keyword evidence="6 9" id="KW-0378">Hydrolase</keyword>
<gene>
    <name evidence="9 11" type="primary">cysQ</name>
    <name evidence="11" type="ORF">EOD43_21140</name>
</gene>
<dbReference type="PROSITE" id="PS00629">
    <property type="entry name" value="IMP_1"/>
    <property type="match status" value="1"/>
</dbReference>
<dbReference type="Proteomes" id="UP000282971">
    <property type="component" value="Unassembled WGS sequence"/>
</dbReference>
<dbReference type="InterPro" id="IPR000760">
    <property type="entry name" value="Inositol_monophosphatase-like"/>
</dbReference>
<dbReference type="GO" id="GO:0005886">
    <property type="term" value="C:plasma membrane"/>
    <property type="evidence" value="ECO:0007669"/>
    <property type="project" value="UniProtKB-SubCell"/>
</dbReference>
<feature type="binding site" evidence="9">
    <location>
        <position position="215"/>
    </location>
    <ligand>
        <name>Mg(2+)</name>
        <dbReference type="ChEBI" id="CHEBI:18420"/>
        <label>2</label>
    </ligand>
</feature>
<dbReference type="PRINTS" id="PR00377">
    <property type="entry name" value="IMPHPHTASES"/>
</dbReference>
<dbReference type="PROSITE" id="PS00630">
    <property type="entry name" value="IMP_2"/>
    <property type="match status" value="1"/>
</dbReference>
<dbReference type="RefSeq" id="WP_127746152.1">
    <property type="nucleotide sequence ID" value="NZ_SACN01000004.1"/>
</dbReference>
<dbReference type="PANTHER" id="PTHR43028">
    <property type="entry name" value="3'(2'),5'-BISPHOSPHATE NUCLEOTIDASE 1"/>
    <property type="match status" value="1"/>
</dbReference>
<comment type="cofactor">
    <cofactor evidence="9 10">
        <name>Mg(2+)</name>
        <dbReference type="ChEBI" id="CHEBI:18420"/>
    </cofactor>
</comment>
<organism evidence="11 12">
    <name type="scientific">Sphingomonas crocodyli</name>
    <dbReference type="NCBI Taxonomy" id="1979270"/>
    <lineage>
        <taxon>Bacteria</taxon>
        <taxon>Pseudomonadati</taxon>
        <taxon>Pseudomonadota</taxon>
        <taxon>Alphaproteobacteria</taxon>
        <taxon>Sphingomonadales</taxon>
        <taxon>Sphingomonadaceae</taxon>
        <taxon>Sphingomonas</taxon>
    </lineage>
</organism>
<feature type="binding site" evidence="9">
    <location>
        <position position="85"/>
    </location>
    <ligand>
        <name>Mg(2+)</name>
        <dbReference type="ChEBI" id="CHEBI:18420"/>
        <label>1</label>
    </ligand>
</feature>
<dbReference type="GO" id="GO:0050427">
    <property type="term" value="P:3'-phosphoadenosine 5'-phosphosulfate metabolic process"/>
    <property type="evidence" value="ECO:0007669"/>
    <property type="project" value="TreeGrafter"/>
</dbReference>
<evidence type="ECO:0000313" key="11">
    <source>
        <dbReference type="EMBL" id="RVT89880.1"/>
    </source>
</evidence>
<keyword evidence="4 9" id="KW-0997">Cell inner membrane</keyword>